<organism evidence="10 11">
    <name type="scientific">Leptospira kobayashii</name>
    <dbReference type="NCBI Taxonomy" id="1917830"/>
    <lineage>
        <taxon>Bacteria</taxon>
        <taxon>Pseudomonadati</taxon>
        <taxon>Spirochaetota</taxon>
        <taxon>Spirochaetia</taxon>
        <taxon>Leptospirales</taxon>
        <taxon>Leptospiraceae</taxon>
        <taxon>Leptospira</taxon>
    </lineage>
</organism>
<evidence type="ECO:0000256" key="8">
    <source>
        <dbReference type="ARBA" id="ARBA00023125"/>
    </source>
</evidence>
<dbReference type="Proteomes" id="UP000245263">
    <property type="component" value="Chromosome 1"/>
</dbReference>
<dbReference type="InterPro" id="IPR027417">
    <property type="entry name" value="P-loop_NTPase"/>
</dbReference>
<keyword evidence="11" id="KW-1185">Reference proteome</keyword>
<proteinExistence type="predicted"/>
<dbReference type="Gene3D" id="3.40.50.300">
    <property type="entry name" value="P-loop containing nucleotide triphosphate hydrolases"/>
    <property type="match status" value="2"/>
</dbReference>
<evidence type="ECO:0000256" key="5">
    <source>
        <dbReference type="ARBA" id="ARBA00022806"/>
    </source>
</evidence>
<keyword evidence="3" id="KW-0227">DNA damage</keyword>
<keyword evidence="8" id="KW-0238">DNA-binding</keyword>
<dbReference type="PANTHER" id="PTHR30591:SF1">
    <property type="entry name" value="RECBCD ENZYME SUBUNIT RECC"/>
    <property type="match status" value="1"/>
</dbReference>
<reference evidence="10 11" key="1">
    <citation type="submission" date="2021-08" db="EMBL/GenBank/DDBJ databases">
        <title>Complete genome sequence of Leptospira kobayashii strain E30.</title>
        <authorList>
            <person name="Nakao R."/>
            <person name="Nakamura S."/>
            <person name="Masuzawa T."/>
            <person name="Koizumi N."/>
        </authorList>
    </citation>
    <scope>NUCLEOTIDE SEQUENCE [LARGE SCALE GENOMIC DNA]</scope>
    <source>
        <strain evidence="10 11">E30</strain>
    </source>
</reference>
<keyword evidence="1" id="KW-0540">Nuclease</keyword>
<keyword evidence="5" id="KW-0347">Helicase</keyword>
<keyword evidence="6" id="KW-0269">Exonuclease</keyword>
<dbReference type="RefSeq" id="WP_109018803.1">
    <property type="nucleotide sequence ID" value="NZ_AP025028.1"/>
</dbReference>
<dbReference type="Gene3D" id="3.40.50.10930">
    <property type="match status" value="1"/>
</dbReference>
<evidence type="ECO:0000256" key="3">
    <source>
        <dbReference type="ARBA" id="ARBA00022763"/>
    </source>
</evidence>
<protein>
    <submittedName>
        <fullName evidence="10">Exodeoxyribonuclease V subunit gamma</fullName>
    </submittedName>
</protein>
<dbReference type="EMBL" id="AP025028">
    <property type="protein sequence ID" value="BDA78370.1"/>
    <property type="molecule type" value="Genomic_DNA"/>
</dbReference>
<keyword evidence="9" id="KW-0234">DNA repair</keyword>
<evidence type="ECO:0000256" key="7">
    <source>
        <dbReference type="ARBA" id="ARBA00022840"/>
    </source>
</evidence>
<evidence type="ECO:0000256" key="6">
    <source>
        <dbReference type="ARBA" id="ARBA00022839"/>
    </source>
</evidence>
<evidence type="ECO:0000256" key="4">
    <source>
        <dbReference type="ARBA" id="ARBA00022801"/>
    </source>
</evidence>
<keyword evidence="4" id="KW-0378">Hydrolase</keyword>
<gene>
    <name evidence="10" type="ORF">LPTSP3_g13000</name>
</gene>
<evidence type="ECO:0000313" key="10">
    <source>
        <dbReference type="EMBL" id="BDA78370.1"/>
    </source>
</evidence>
<evidence type="ECO:0000256" key="1">
    <source>
        <dbReference type="ARBA" id="ARBA00022722"/>
    </source>
</evidence>
<evidence type="ECO:0000313" key="11">
    <source>
        <dbReference type="Proteomes" id="UP000245263"/>
    </source>
</evidence>
<dbReference type="SUPFAM" id="SSF52540">
    <property type="entry name" value="P-loop containing nucleoside triphosphate hydrolases"/>
    <property type="match status" value="2"/>
</dbReference>
<keyword evidence="2" id="KW-0547">Nucleotide-binding</keyword>
<accession>A0ABN6KCK2</accession>
<name>A0ABN6KCK2_9LEPT</name>
<dbReference type="Pfam" id="PF04257">
    <property type="entry name" value="Exonuc_V_gamma"/>
    <property type="match status" value="1"/>
</dbReference>
<evidence type="ECO:0000256" key="2">
    <source>
        <dbReference type="ARBA" id="ARBA00022741"/>
    </source>
</evidence>
<dbReference type="Gene3D" id="1.10.10.160">
    <property type="match status" value="1"/>
</dbReference>
<sequence length="1136" mass="132223">MPIQHFTSLSLHDISSLLSDNLWEERKRYPLKAPTVIIPNLNMRRWLDLNLARIGGLSTQVRYQFLERFFEEYYLGRAGKEYDPLVRTFPGPGNIQKKILSYLVRNKEKEEFVFLSSYLTNIPRVFSLSAKLALLFRDYELNRSGWIEEWAKENGIEIPSVSKKKSKFPHDNDYLRMEKKIYQDIFLDPSLSDENLQSSIHFFLKESKKKKGNFKSEFSSVHLFCLSNLADTYLGILESISETDDFPVYIYQFHNGFSHIPKDSLIPVHWSRPQVQTHSRIRNMGKFSQKDITPKQTYPEGLGALRKLLSGQLKEPYSLSGNSRTDDFSVRFWNAPSAFREMEAVANDILFKLNRDPGLSYVDFAILLTDIKTYRPTVEWVFDGGLLIQSSETSEPIRKKIPYSLTDIKASDSSYLYQGCMGFWDLCSGMGITKDSFLSLLHNPLFLSKLNIDNETLLRLEELVELTGVQYEEKGREEEGFQISRGLRRIRLSAVLDSDSSWKNYEEILLPMESEEDPVILTEIWELVFQTRNRLQLILEKGYWGKDEFLAIREILESLFDLSEETGELHLFHSLLESMSEWEGLENLSEKDGIQFLRFVTEQSFDKIPYRKGDYLTGGVTIFLLQPMRPIPFKHVYILGLGEGKFPGSKDLSPLNLRKDVPEEWDINRKEVGESLFWESLHSAGESITLSYVGKNIQEDKSFEPCSSLYEIMFGLGIETATEIPLHSYSKLYTHKEDELKQGLLSFDFSKHWLSLDRKAHPLLSRFQDPSSLETISKLTSSRIIHLKEISQFLEDPLSAYLSKRMGMYLNEEETDREIGEMFTIQELGESMILKSIYEHMIPDLVVEGDWPWNEDRLKELLSGEIKKEKSRAKFPQSVYAEVKEVELLRFLSITNEIFKTWNSEFAGGTYHRFFSLGDTGLSETVCKKIPSLKIGAEEIVGEWEHIIEKNGIYFWILPKLLDKDPEVDWNGFTDYWKKMSFPFLSSLAVLSSEVSDFRIYSFRSRPKGDPKKKGEDLFTLRYKTKDKKENLSYLSKLISLYQKEEPYFFPRYAFLEYYVSVEKASGKNPNLPNLTEVYEDEVSWKRYLNEEVDAIQSGLDSLVRLYPDLHSMILESSLGFAKDFYQPFLDWRIHL</sequence>
<evidence type="ECO:0000256" key="9">
    <source>
        <dbReference type="ARBA" id="ARBA00023204"/>
    </source>
</evidence>
<dbReference type="InterPro" id="IPR013986">
    <property type="entry name" value="DExx_box_DNA_helicase_dom_sf"/>
</dbReference>
<dbReference type="PANTHER" id="PTHR30591">
    <property type="entry name" value="RECBCD ENZYME SUBUNIT RECC"/>
    <property type="match status" value="1"/>
</dbReference>
<keyword evidence="7" id="KW-0067">ATP-binding</keyword>